<dbReference type="SMART" id="SM01098">
    <property type="entry name" value="CPSF73-100_C"/>
    <property type="match status" value="1"/>
</dbReference>
<comment type="caution">
    <text evidence="10">The sequence shown here is derived from an EMBL/GenBank/DDBJ whole genome shotgun (WGS) entry which is preliminary data.</text>
</comment>
<keyword evidence="3" id="KW-0540">Nuclease</keyword>
<dbReference type="GO" id="GO:0006397">
    <property type="term" value="P:mRNA processing"/>
    <property type="evidence" value="ECO:0007669"/>
    <property type="project" value="UniProtKB-KW"/>
</dbReference>
<feature type="region of interest" description="Disordered" evidence="6">
    <location>
        <begin position="1011"/>
        <end position="1058"/>
    </location>
</feature>
<evidence type="ECO:0000259" key="7">
    <source>
        <dbReference type="SMART" id="SM00849"/>
    </source>
</evidence>
<organism evidence="10 11">
    <name type="scientific">Cyclotella cryptica</name>
    <dbReference type="NCBI Taxonomy" id="29204"/>
    <lineage>
        <taxon>Eukaryota</taxon>
        <taxon>Sar</taxon>
        <taxon>Stramenopiles</taxon>
        <taxon>Ochrophyta</taxon>
        <taxon>Bacillariophyta</taxon>
        <taxon>Coscinodiscophyceae</taxon>
        <taxon>Thalassiosirophycidae</taxon>
        <taxon>Stephanodiscales</taxon>
        <taxon>Stephanodiscaceae</taxon>
        <taxon>Cyclotella</taxon>
    </lineage>
</organism>
<dbReference type="SMART" id="SM00849">
    <property type="entry name" value="Lactamase_B"/>
    <property type="match status" value="1"/>
</dbReference>
<dbReference type="InterPro" id="IPR011108">
    <property type="entry name" value="RMMBL"/>
</dbReference>
<dbReference type="EMBL" id="JABMIG020000055">
    <property type="protein sequence ID" value="KAL3797407.1"/>
    <property type="molecule type" value="Genomic_DNA"/>
</dbReference>
<feature type="domain" description="Metallo-beta-lactamase" evidence="7">
    <location>
        <begin position="6"/>
        <end position="189"/>
    </location>
</feature>
<evidence type="ECO:0000256" key="5">
    <source>
        <dbReference type="ARBA" id="ARBA00023242"/>
    </source>
</evidence>
<dbReference type="GO" id="GO:0004518">
    <property type="term" value="F:nuclease activity"/>
    <property type="evidence" value="ECO:0007669"/>
    <property type="project" value="UniProtKB-KW"/>
</dbReference>
<dbReference type="GO" id="GO:0016787">
    <property type="term" value="F:hydrolase activity"/>
    <property type="evidence" value="ECO:0007669"/>
    <property type="project" value="UniProtKB-KW"/>
</dbReference>
<dbReference type="Pfam" id="PF07521">
    <property type="entry name" value="RMMBL"/>
    <property type="match status" value="1"/>
</dbReference>
<dbReference type="Gene3D" id="3.60.15.10">
    <property type="entry name" value="Ribonuclease Z/Hydroxyacylglutathione hydrolase-like"/>
    <property type="match status" value="1"/>
</dbReference>
<evidence type="ECO:0000313" key="11">
    <source>
        <dbReference type="Proteomes" id="UP001516023"/>
    </source>
</evidence>
<keyword evidence="2" id="KW-0507">mRNA processing</keyword>
<dbReference type="InterPro" id="IPR022712">
    <property type="entry name" value="Beta_Casp"/>
</dbReference>
<accession>A0ABD3QBG6</accession>
<evidence type="ECO:0000259" key="8">
    <source>
        <dbReference type="SMART" id="SM01027"/>
    </source>
</evidence>
<dbReference type="GO" id="GO:0005634">
    <property type="term" value="C:nucleus"/>
    <property type="evidence" value="ECO:0007669"/>
    <property type="project" value="UniProtKB-SubCell"/>
</dbReference>
<feature type="domain" description="Beta-Casp" evidence="8">
    <location>
        <begin position="202"/>
        <end position="312"/>
    </location>
</feature>
<dbReference type="PANTHER" id="PTHR11203:SF11">
    <property type="entry name" value="CLEAVAGE AND POLYADENYLATION SPECIFICITY FACTOR SUBUNIT 3"/>
    <property type="match status" value="1"/>
</dbReference>
<dbReference type="Proteomes" id="UP001516023">
    <property type="component" value="Unassembled WGS sequence"/>
</dbReference>
<dbReference type="Gene3D" id="3.40.50.10890">
    <property type="match status" value="1"/>
</dbReference>
<evidence type="ECO:0000256" key="2">
    <source>
        <dbReference type="ARBA" id="ARBA00022664"/>
    </source>
</evidence>
<keyword evidence="11" id="KW-1185">Reference proteome</keyword>
<comment type="subcellular location">
    <subcellularLocation>
        <location evidence="1">Nucleus</location>
    </subcellularLocation>
</comment>
<sequence>MAEQVDVLLITHFHLDHAASLPYFTERTGFKGRVFMTHPTKAVIRLLLGDYLKLMGMKRGGVKSEDGQDSDVLYTEAELQSCVDKIELIDYHQTIDLNLPSGLKFHALNAGHVLGAAMFFIEIGGRSVLYTGDYSMEEDRHLMAAELPRYHASPDVLIVESTYGVQVHASRAEREARFTGTIERIVTGGGRCLIPVFALGRAQELLLILDEYWQEHPNLQSVPIYYASKMASRALRVYQTYANMMNARIRSQMDLSIDVNNFDDRGPSVVFASPGMLQSGVSRQLFDRWAGDPKNGVMLAGYAVEHTLAKEIMSQPKEVVTMEGRRQPLNCLVDYVSFSAHVDFVQNRDFISSVNPRNIILVHGAKEEMGRLKGALMLHYNKLPENKRPTIAMPPNEVDVKLIFTRRRSAKVMGKLAERQPIKEDEEDEVMKDEKSPIHKVAEPREGDSVRGILVTQQNSSKIVSPEDLATYTPLRTGSVSSRLHVPYIGKVETLRLFLNEMFRGVDETTSAQDEKNSEDEEAGIDDIVTFSLHGGQVNVTVGKTEGVATVEWDCSPVGDRHHSPTFYAVTVADSLVALIMHAQSSAASIRLSGRPCNHRRKKLREGGDDNIDPQKAMEEHLRAMHHALTDQFLSVEATYEARKGTFEITIDANSSSSEDAGEEESQALVCTATVLFENDLDDIAKITVECDDEKLAANVRDCLQNIAIASAPIRGRKTINTVNTNVSFGIVVYMEYKYHTPIIHEQEGTILYHTSSYELSCFELFMNEVTDADDMTESNHDTIFYKKQQLFPAAVKDKQILALQIHEFKSSPSSLRISASQVSALVGLHPYQNLPQLLCDFVYQSYLGQQLLQQDASALGFSLVDAKTHEQEQMIALATAASKETKQLIQQVLEVSSGKRKLQSVDQVQSIQKKIATQAKDAQRAGKMSQRQVELLVEASRGHVSTGFGTCHEEEALDVYEKRVGCTVRERNEDLMEWKFERLVSMEVETGVTAVPMGKAKRRRGWMSFKQKEQQLSENDVESGVKSKSDDVSICKNEGAKSEPSQSIEENSLNSSDKEIIVIDDEEGDQVESQPLKRPFFKIVGCVDGIRDEVYMDTPVATDSVDHSNSNDEISQPTQVEKGEFSDDEVDQAIAVYSTPKNKDSQHKRNCNISSADTENFSDDECEMTLRPIVVECKHRMRKALIPPPLYDQIQTCLYCQMYEVEEADLIQVVRHQNVVESKGKKNETNYSNGTSTDNNKHIEITISRITLDDPIHNHKHHWNVTILPRLASFVDAVYNVRRDDTKRYRLLMALATQQDEDDANAAEEAWKILWDECPWLIHCDTSFGRRRITK</sequence>
<feature type="domain" description="Pre-mRNA 3'-end-processing endonuclease polyadenylation factor C-term" evidence="9">
    <location>
        <begin position="446"/>
        <end position="714"/>
    </location>
</feature>
<keyword evidence="4" id="KW-0378">Hydrolase</keyword>
<feature type="compositionally biased region" description="Polar residues" evidence="6">
    <location>
        <begin position="1044"/>
        <end position="1056"/>
    </location>
</feature>
<dbReference type="SMART" id="SM01027">
    <property type="entry name" value="Beta-Casp"/>
    <property type="match status" value="1"/>
</dbReference>
<dbReference type="InterPro" id="IPR050698">
    <property type="entry name" value="MBL"/>
</dbReference>
<evidence type="ECO:0000256" key="6">
    <source>
        <dbReference type="SAM" id="MobiDB-lite"/>
    </source>
</evidence>
<feature type="compositionally biased region" description="Basic and acidic residues" evidence="6">
    <location>
        <begin position="1024"/>
        <end position="1042"/>
    </location>
</feature>
<dbReference type="InterPro" id="IPR021718">
    <property type="entry name" value="CPSF73-100_C"/>
</dbReference>
<dbReference type="InterPro" id="IPR001279">
    <property type="entry name" value="Metallo-B-lactamas"/>
</dbReference>
<evidence type="ECO:0008006" key="12">
    <source>
        <dbReference type="Google" id="ProtNLM"/>
    </source>
</evidence>
<dbReference type="PANTHER" id="PTHR11203">
    <property type="entry name" value="CLEAVAGE AND POLYADENYLATION SPECIFICITY FACTOR FAMILY MEMBER"/>
    <property type="match status" value="1"/>
</dbReference>
<evidence type="ECO:0000256" key="3">
    <source>
        <dbReference type="ARBA" id="ARBA00022722"/>
    </source>
</evidence>
<proteinExistence type="predicted"/>
<protein>
    <recommendedName>
        <fullName evidence="12">Cleavage and polyadenylation specificity factor subunit 3</fullName>
    </recommendedName>
</protein>
<dbReference type="Pfam" id="PF10996">
    <property type="entry name" value="Beta-Casp"/>
    <property type="match status" value="1"/>
</dbReference>
<dbReference type="Pfam" id="PF16661">
    <property type="entry name" value="Lactamase_B_6"/>
    <property type="match status" value="1"/>
</dbReference>
<evidence type="ECO:0000256" key="1">
    <source>
        <dbReference type="ARBA" id="ARBA00004123"/>
    </source>
</evidence>
<reference evidence="10 11" key="1">
    <citation type="journal article" date="2020" name="G3 (Bethesda)">
        <title>Improved Reference Genome for Cyclotella cryptica CCMP332, a Model for Cell Wall Morphogenesis, Salinity Adaptation, and Lipid Production in Diatoms (Bacillariophyta).</title>
        <authorList>
            <person name="Roberts W.R."/>
            <person name="Downey K.M."/>
            <person name="Ruck E.C."/>
            <person name="Traller J.C."/>
            <person name="Alverson A.J."/>
        </authorList>
    </citation>
    <scope>NUCLEOTIDE SEQUENCE [LARGE SCALE GENOMIC DNA]</scope>
    <source>
        <strain evidence="10 11">CCMP332</strain>
    </source>
</reference>
<evidence type="ECO:0000256" key="4">
    <source>
        <dbReference type="ARBA" id="ARBA00022801"/>
    </source>
</evidence>
<dbReference type="Pfam" id="PF11718">
    <property type="entry name" value="CPSF73-100_C"/>
    <property type="match status" value="1"/>
</dbReference>
<dbReference type="InterPro" id="IPR036866">
    <property type="entry name" value="RibonucZ/Hydroxyglut_hydro"/>
</dbReference>
<name>A0ABD3QBG6_9STRA</name>
<feature type="region of interest" description="Disordered" evidence="6">
    <location>
        <begin position="1102"/>
        <end position="1126"/>
    </location>
</feature>
<dbReference type="FunFam" id="3.40.50.10890:FF:000001">
    <property type="entry name" value="Cleavage and polyadenylation specificity factor subunit 3"/>
    <property type="match status" value="1"/>
</dbReference>
<evidence type="ECO:0000259" key="9">
    <source>
        <dbReference type="SMART" id="SM01098"/>
    </source>
</evidence>
<keyword evidence="5" id="KW-0539">Nucleus</keyword>
<dbReference type="SUPFAM" id="SSF56281">
    <property type="entry name" value="Metallo-hydrolase/oxidoreductase"/>
    <property type="match status" value="1"/>
</dbReference>
<evidence type="ECO:0000313" key="10">
    <source>
        <dbReference type="EMBL" id="KAL3797407.1"/>
    </source>
</evidence>
<gene>
    <name evidence="10" type="ORF">HJC23_010533</name>
</gene>